<evidence type="ECO:0000259" key="2">
    <source>
        <dbReference type="PROSITE" id="PS50053"/>
    </source>
</evidence>
<dbReference type="Gene3D" id="3.10.20.90">
    <property type="entry name" value="Phosphatidylinositol 3-kinase Catalytic Subunit, Chain A, domain 1"/>
    <property type="match status" value="2"/>
</dbReference>
<name>A0A822ZTT3_NELNU</name>
<sequence>MKDMIQDKLGIPSLMQKLKYENKLPEDGKTVAEYRIQGTIYLILNLRGGGNSSGPNSGGMRIFVRRQNGGGRPDTIIPKEVKGSDTIQKVMRKVEKSAGIRSNDESFCLEFNGARLTDANKTLSECNIRDRATLHLTRINVHHENRIGFSFSIPLFGRKASPSPQQNEQN</sequence>
<accession>A0A822ZTT3</accession>
<dbReference type="InterPro" id="IPR029071">
    <property type="entry name" value="Ubiquitin-like_domsf"/>
</dbReference>
<dbReference type="SMART" id="SM00213">
    <property type="entry name" value="UBQ"/>
    <property type="match status" value="1"/>
</dbReference>
<dbReference type="SUPFAM" id="SSF54236">
    <property type="entry name" value="Ubiquitin-like"/>
    <property type="match status" value="2"/>
</dbReference>
<organism evidence="3 4">
    <name type="scientific">Nelumbo nucifera</name>
    <name type="common">Sacred lotus</name>
    <dbReference type="NCBI Taxonomy" id="4432"/>
    <lineage>
        <taxon>Eukaryota</taxon>
        <taxon>Viridiplantae</taxon>
        <taxon>Streptophyta</taxon>
        <taxon>Embryophyta</taxon>
        <taxon>Tracheophyta</taxon>
        <taxon>Spermatophyta</taxon>
        <taxon>Magnoliopsida</taxon>
        <taxon>Proteales</taxon>
        <taxon>Nelumbonaceae</taxon>
        <taxon>Nelumbo</taxon>
    </lineage>
</organism>
<proteinExistence type="predicted"/>
<dbReference type="GO" id="GO:0003729">
    <property type="term" value="F:mRNA binding"/>
    <property type="evidence" value="ECO:0007669"/>
    <property type="project" value="UniProtKB-ARBA"/>
</dbReference>
<dbReference type="AlphaFoldDB" id="A0A822ZTT3"/>
<dbReference type="InterPro" id="IPR050158">
    <property type="entry name" value="Ubiquitin_ubiquitin-like"/>
</dbReference>
<dbReference type="PANTHER" id="PTHR10666">
    <property type="entry name" value="UBIQUITIN"/>
    <property type="match status" value="1"/>
</dbReference>
<gene>
    <name evidence="3" type="ORF">HUJ06_004516</name>
</gene>
<feature type="domain" description="Ubiquitin-like" evidence="2">
    <location>
        <begin position="1"/>
        <end position="51"/>
    </location>
</feature>
<evidence type="ECO:0000256" key="1">
    <source>
        <dbReference type="ARBA" id="ARBA00022499"/>
    </source>
</evidence>
<dbReference type="InterPro" id="IPR000626">
    <property type="entry name" value="Ubiquitin-like_dom"/>
</dbReference>
<reference evidence="3 4" key="1">
    <citation type="journal article" date="2020" name="Mol. Biol. Evol.">
        <title>Distinct Expression and Methylation Patterns for Genes with Different Fates following a Single Whole-Genome Duplication in Flowering Plants.</title>
        <authorList>
            <person name="Shi T."/>
            <person name="Rahmani R.S."/>
            <person name="Gugger P.F."/>
            <person name="Wang M."/>
            <person name="Li H."/>
            <person name="Zhang Y."/>
            <person name="Li Z."/>
            <person name="Wang Q."/>
            <person name="Van de Peer Y."/>
            <person name="Marchal K."/>
            <person name="Chen J."/>
        </authorList>
    </citation>
    <scope>NUCLEOTIDE SEQUENCE [LARGE SCALE GENOMIC DNA]</scope>
    <source>
        <tissue evidence="3">Leaf</tissue>
    </source>
</reference>
<dbReference type="PROSITE" id="PS50053">
    <property type="entry name" value="UBIQUITIN_2"/>
    <property type="match status" value="2"/>
</dbReference>
<dbReference type="Pfam" id="PF00240">
    <property type="entry name" value="ubiquitin"/>
    <property type="match status" value="1"/>
</dbReference>
<keyword evidence="4" id="KW-1185">Reference proteome</keyword>
<dbReference type="EMBL" id="DUZY01000007">
    <property type="protein sequence ID" value="DAD46286.1"/>
    <property type="molecule type" value="Genomic_DNA"/>
</dbReference>
<feature type="domain" description="Ubiquitin-like" evidence="2">
    <location>
        <begin position="60"/>
        <end position="136"/>
    </location>
</feature>
<evidence type="ECO:0000313" key="4">
    <source>
        <dbReference type="Proteomes" id="UP000607653"/>
    </source>
</evidence>
<comment type="caution">
    <text evidence="3">The sequence shown here is derived from an EMBL/GenBank/DDBJ whole genome shotgun (WGS) entry which is preliminary data.</text>
</comment>
<keyword evidence="1" id="KW-1017">Isopeptide bond</keyword>
<dbReference type="Proteomes" id="UP000607653">
    <property type="component" value="Unassembled WGS sequence"/>
</dbReference>
<evidence type="ECO:0000313" key="3">
    <source>
        <dbReference type="EMBL" id="DAD46286.1"/>
    </source>
</evidence>
<protein>
    <recommendedName>
        <fullName evidence="2">Ubiquitin-like domain-containing protein</fullName>
    </recommendedName>
</protein>